<dbReference type="AlphaFoldDB" id="A0AAV0W8X6"/>
<evidence type="ECO:0000313" key="1">
    <source>
        <dbReference type="EMBL" id="CAI6352121.1"/>
    </source>
</evidence>
<gene>
    <name evidence="1" type="ORF">MEUPH1_LOCUS8403</name>
</gene>
<protein>
    <submittedName>
        <fullName evidence="1">Uncharacterized protein</fullName>
    </submittedName>
</protein>
<name>A0AAV0W8X6_9HEMI</name>
<dbReference type="Proteomes" id="UP001160148">
    <property type="component" value="Unassembled WGS sequence"/>
</dbReference>
<evidence type="ECO:0000313" key="2">
    <source>
        <dbReference type="Proteomes" id="UP001160148"/>
    </source>
</evidence>
<accession>A0AAV0W8X6</accession>
<sequence>MLSTHAKKVDVAVNETYRIITGCLKLTNTNKLYTLCGIAPPEIRRQVTAEEERKKCNSNGRHPLYGYIPRNNKTQFSTQHYRDPAIESRWTYIEIMKWKDRCKTDDPIRTRTSESLRPGRDLKYGLWKTLNTT</sequence>
<proteinExistence type="predicted"/>
<comment type="caution">
    <text evidence="1">The sequence shown here is derived from an EMBL/GenBank/DDBJ whole genome shotgun (WGS) entry which is preliminary data.</text>
</comment>
<organism evidence="1 2">
    <name type="scientific">Macrosiphum euphorbiae</name>
    <name type="common">potato aphid</name>
    <dbReference type="NCBI Taxonomy" id="13131"/>
    <lineage>
        <taxon>Eukaryota</taxon>
        <taxon>Metazoa</taxon>
        <taxon>Ecdysozoa</taxon>
        <taxon>Arthropoda</taxon>
        <taxon>Hexapoda</taxon>
        <taxon>Insecta</taxon>
        <taxon>Pterygota</taxon>
        <taxon>Neoptera</taxon>
        <taxon>Paraneoptera</taxon>
        <taxon>Hemiptera</taxon>
        <taxon>Sternorrhyncha</taxon>
        <taxon>Aphidomorpha</taxon>
        <taxon>Aphidoidea</taxon>
        <taxon>Aphididae</taxon>
        <taxon>Macrosiphini</taxon>
        <taxon>Macrosiphum</taxon>
    </lineage>
</organism>
<dbReference type="EMBL" id="CARXXK010000001">
    <property type="protein sequence ID" value="CAI6352121.1"/>
    <property type="molecule type" value="Genomic_DNA"/>
</dbReference>
<reference evidence="1 2" key="1">
    <citation type="submission" date="2023-01" db="EMBL/GenBank/DDBJ databases">
        <authorList>
            <person name="Whitehead M."/>
        </authorList>
    </citation>
    <scope>NUCLEOTIDE SEQUENCE [LARGE SCALE GENOMIC DNA]</scope>
</reference>
<keyword evidence="2" id="KW-1185">Reference proteome</keyword>